<dbReference type="KEGG" id="care:LT85_0723"/>
<organism evidence="1 2">
    <name type="scientific">Collimonas arenae</name>
    <dbReference type="NCBI Taxonomy" id="279058"/>
    <lineage>
        <taxon>Bacteria</taxon>
        <taxon>Pseudomonadati</taxon>
        <taxon>Pseudomonadota</taxon>
        <taxon>Betaproteobacteria</taxon>
        <taxon>Burkholderiales</taxon>
        <taxon>Oxalobacteraceae</taxon>
        <taxon>Collimonas</taxon>
    </lineage>
</organism>
<sequence length="46" mass="5124">MLMKSWLGLQVLAPEWPTATELSRTTRTLALLTLAFLVNRPSLLAV</sequence>
<proteinExistence type="predicted"/>
<gene>
    <name evidence="1" type="ORF">LT85_0723</name>
</gene>
<reference evidence="2" key="1">
    <citation type="journal article" date="2014" name="Soil Biol. Biochem.">
        <title>Structure and function of bacterial communities in ageing soils: Insights from the Mendocino ecological staircase.</title>
        <authorList>
            <person name="Uroz S."/>
            <person name="Tech J.J."/>
            <person name="Sawaya N.A."/>
            <person name="Frey-Klett P."/>
            <person name="Leveau J.H.J."/>
        </authorList>
    </citation>
    <scope>NUCLEOTIDE SEQUENCE [LARGE SCALE GENOMIC DNA]</scope>
    <source>
        <strain evidence="2">Cal35</strain>
    </source>
</reference>
<name>A0A0A1F5A0_9BURK</name>
<protein>
    <submittedName>
        <fullName evidence="1">Uncharacterized protein</fullName>
    </submittedName>
</protein>
<dbReference type="Proteomes" id="UP000030302">
    <property type="component" value="Chromosome"/>
</dbReference>
<accession>A0A0A1F5A0</accession>
<dbReference type="AlphaFoldDB" id="A0A0A1F5A0"/>
<evidence type="ECO:0000313" key="2">
    <source>
        <dbReference type="Proteomes" id="UP000030302"/>
    </source>
</evidence>
<dbReference type="EMBL" id="CP009962">
    <property type="protein sequence ID" value="AIY39883.1"/>
    <property type="molecule type" value="Genomic_DNA"/>
</dbReference>
<evidence type="ECO:0000313" key="1">
    <source>
        <dbReference type="EMBL" id="AIY39883.1"/>
    </source>
</evidence>
<keyword evidence="2" id="KW-1185">Reference proteome</keyword>
<dbReference type="HOGENOM" id="CLU_3182382_0_0_4"/>